<protein>
    <submittedName>
        <fullName evidence="1">Uncharacterized protein</fullName>
    </submittedName>
</protein>
<sequence>MRPLRAASGGSLLRADNDNRRECEAARLARRNILASRTVVACAAATAAAPTRREAFYAAEHAWAADRLLLAVGRQDFAGWNAGDEGASPERWRLARRRLELHLLADPSAFETLLRDEFDRLWTEIAAPALAGCAA</sequence>
<dbReference type="EMBL" id="JAQQLI010000035">
    <property type="protein sequence ID" value="MDC7787943.1"/>
    <property type="molecule type" value="Genomic_DNA"/>
</dbReference>
<reference evidence="1" key="1">
    <citation type="journal article" date="2023" name="Microbiol Resour">
        <title>Genome Sequences of Rhodoplanes serenus and Two Thermotolerant Strains, Rhodoplanes tepidamans and 'Rhodoplanes cryptolactis,' Further Refine the Genus.</title>
        <authorList>
            <person name="Rayyan A.A."/>
            <person name="Kyndt J.A."/>
        </authorList>
    </citation>
    <scope>NUCLEOTIDE SEQUENCE</scope>
    <source>
        <strain evidence="1">DSM 9987</strain>
    </source>
</reference>
<gene>
    <name evidence="1" type="ORF">PQJ73_19820</name>
</gene>
<dbReference type="RefSeq" id="WP_272778858.1">
    <property type="nucleotide sequence ID" value="NZ_JAQQLI010000035.1"/>
</dbReference>
<evidence type="ECO:0000313" key="2">
    <source>
        <dbReference type="Proteomes" id="UP001165652"/>
    </source>
</evidence>
<comment type="caution">
    <text evidence="1">The sequence shown here is derived from an EMBL/GenBank/DDBJ whole genome shotgun (WGS) entry which is preliminary data.</text>
</comment>
<keyword evidence="2" id="KW-1185">Reference proteome</keyword>
<organism evidence="1 2">
    <name type="scientific">Rhodoplanes tepidamans</name>
    <name type="common">Rhodoplanes cryptolactis</name>
    <dbReference type="NCBI Taxonomy" id="200616"/>
    <lineage>
        <taxon>Bacteria</taxon>
        <taxon>Pseudomonadati</taxon>
        <taxon>Pseudomonadota</taxon>
        <taxon>Alphaproteobacteria</taxon>
        <taxon>Hyphomicrobiales</taxon>
        <taxon>Nitrobacteraceae</taxon>
        <taxon>Rhodoplanes</taxon>
    </lineage>
</organism>
<proteinExistence type="predicted"/>
<accession>A0ABT5JEL8</accession>
<evidence type="ECO:0000313" key="1">
    <source>
        <dbReference type="EMBL" id="MDC7787943.1"/>
    </source>
</evidence>
<dbReference type="Proteomes" id="UP001165652">
    <property type="component" value="Unassembled WGS sequence"/>
</dbReference>
<name>A0ABT5JEL8_RHOTP</name>
<reference evidence="1" key="2">
    <citation type="submission" date="2023-02" db="EMBL/GenBank/DDBJ databases">
        <authorList>
            <person name="Rayyan A."/>
            <person name="Meyer T."/>
            <person name="Kyndt J.A."/>
        </authorList>
    </citation>
    <scope>NUCLEOTIDE SEQUENCE</scope>
    <source>
        <strain evidence="1">DSM 9987</strain>
    </source>
</reference>